<reference evidence="2 3" key="2">
    <citation type="journal article" date="2015" name="Eukaryot. Cell">
        <title>Asexual propagation of a virulent clone complex in a human and feline outbreak of sporotrichosis.</title>
        <authorList>
            <person name="Teixeira Mde M."/>
            <person name="Rodrigues A.M."/>
            <person name="Tsui C.K."/>
            <person name="de Almeida L.G."/>
            <person name="Van Diepeningen A.D."/>
            <person name="van den Ende B.G."/>
            <person name="Fernandes G.F."/>
            <person name="Kano R."/>
            <person name="Hamelin R.C."/>
            <person name="Lopes-Bezerra L.M."/>
            <person name="Vasconcelos A.T."/>
            <person name="de Hoog S."/>
            <person name="de Camargo Z.P."/>
            <person name="Felipe M.S."/>
        </authorList>
    </citation>
    <scope>NUCLEOTIDE SEQUENCE [LARGE SCALE GENOMIC DNA]</scope>
    <source>
        <strain evidence="2 3">1099-18</strain>
    </source>
</reference>
<reference evidence="2 3" key="1">
    <citation type="journal article" date="2014" name="BMC Genomics">
        <title>Comparative genomics of the major fungal agents of human and animal Sporotrichosis: Sporothrix schenckii and Sporothrix brasiliensis.</title>
        <authorList>
            <person name="Teixeira M.M."/>
            <person name="de Almeida L.G."/>
            <person name="Kubitschek-Barreira P."/>
            <person name="Alves F.L."/>
            <person name="Kioshima E.S."/>
            <person name="Abadio A.K."/>
            <person name="Fernandes L."/>
            <person name="Derengowski L.S."/>
            <person name="Ferreira K.S."/>
            <person name="Souza R.C."/>
            <person name="Ruiz J.C."/>
            <person name="de Andrade N.C."/>
            <person name="Paes H.C."/>
            <person name="Nicola A.M."/>
            <person name="Albuquerque P."/>
            <person name="Gerber A.L."/>
            <person name="Martins V.P."/>
            <person name="Peconick L.D."/>
            <person name="Neto A.V."/>
            <person name="Chaucanez C.B."/>
            <person name="Silva P.A."/>
            <person name="Cunha O.L."/>
            <person name="de Oliveira F.F."/>
            <person name="dos Santos T.C."/>
            <person name="Barros A.L."/>
            <person name="Soares M.A."/>
            <person name="de Oliveira L.M."/>
            <person name="Marini M.M."/>
            <person name="Villalobos-Duno H."/>
            <person name="Cunha M.M."/>
            <person name="de Hoog S."/>
            <person name="da Silveira J.F."/>
            <person name="Henrissat B."/>
            <person name="Nino-Vega G.A."/>
            <person name="Cisalpino P.S."/>
            <person name="Mora-Montes H.M."/>
            <person name="Almeida S.R."/>
            <person name="Stajich J.E."/>
            <person name="Lopes-Bezerra L.M."/>
            <person name="Vasconcelos A.T."/>
            <person name="Felipe M.S."/>
        </authorList>
    </citation>
    <scope>NUCLEOTIDE SEQUENCE [LARGE SCALE GENOMIC DNA]</scope>
    <source>
        <strain evidence="2 3">1099-18</strain>
    </source>
</reference>
<dbReference type="RefSeq" id="XP_016585261.1">
    <property type="nucleotide sequence ID" value="XM_016730177.1"/>
</dbReference>
<dbReference type="EMBL" id="AXCR01000010">
    <property type="protein sequence ID" value="KJR82585.1"/>
    <property type="molecule type" value="Genomic_DNA"/>
</dbReference>
<evidence type="ECO:0000313" key="2">
    <source>
        <dbReference type="EMBL" id="KJR82585.1"/>
    </source>
</evidence>
<evidence type="ECO:0000313" key="3">
    <source>
        <dbReference type="Proteomes" id="UP000033710"/>
    </source>
</evidence>
<proteinExistence type="predicted"/>
<dbReference type="Gene3D" id="3.40.50.11350">
    <property type="match status" value="1"/>
</dbReference>
<keyword evidence="1" id="KW-0472">Membrane</keyword>
<sequence length="456" mass="51089">MLDQFRLVHYLRFFAGALVVTWIIVQFGGTGDQHDQYADLFRQFRDQRKVFISDFLNHDISGAYVGDGLSDLCSAKKWTPGLILTCDAVPGGMADVKNGILTCIRVAIEIGAEVILPDIMLRSTMDLSIIAPHDNGPRRGLPPSHFFDTEYLMGTLGEFCPELKIHNSLNDFFDEPSLLEPAKLDIYKVPGVKIAANLGKSAGKLVSEGDKLGKQIHAMLNKKSPPKTRRYPFRVDLRPTPSYVMPAFADQPPLRRYFGRMLRVRKDLRALAATVLFNLQKAFDLQIDPRKGIDIDAFVGVELRTQPDPLRFPDYTEQASDALSFVVANNLSQIYLTEGATKENITSFTERCRDFNIAVITKEDLVEGADAALLASLSYDERFLVDYEVALRAGLFMGNAQSSFTWSVGLRREFAFGEAGSSNSSHLNGTLRWHNQYSTIYGKNFIGDDLRRAIWP</sequence>
<dbReference type="Proteomes" id="UP000033710">
    <property type="component" value="Unassembled WGS sequence"/>
</dbReference>
<comment type="caution">
    <text evidence="2">The sequence shown here is derived from an EMBL/GenBank/DDBJ whole genome shotgun (WGS) entry which is preliminary data.</text>
</comment>
<feature type="transmembrane region" description="Helical" evidence="1">
    <location>
        <begin position="7"/>
        <end position="25"/>
    </location>
</feature>
<evidence type="ECO:0008006" key="4">
    <source>
        <dbReference type="Google" id="ProtNLM"/>
    </source>
</evidence>
<gene>
    <name evidence="2" type="ORF">SPSK_03339</name>
</gene>
<dbReference type="OrthoDB" id="20368at2759"/>
<keyword evidence="1" id="KW-1133">Transmembrane helix</keyword>
<accession>A0A0F2M1F1</accession>
<dbReference type="GeneID" id="27665454"/>
<organism evidence="2 3">
    <name type="scientific">Sporothrix schenckii 1099-18</name>
    <dbReference type="NCBI Taxonomy" id="1397361"/>
    <lineage>
        <taxon>Eukaryota</taxon>
        <taxon>Fungi</taxon>
        <taxon>Dikarya</taxon>
        <taxon>Ascomycota</taxon>
        <taxon>Pezizomycotina</taxon>
        <taxon>Sordariomycetes</taxon>
        <taxon>Sordariomycetidae</taxon>
        <taxon>Ophiostomatales</taxon>
        <taxon>Ophiostomataceae</taxon>
        <taxon>Sporothrix</taxon>
    </lineage>
</organism>
<evidence type="ECO:0000256" key="1">
    <source>
        <dbReference type="SAM" id="Phobius"/>
    </source>
</evidence>
<keyword evidence="1" id="KW-0812">Transmembrane</keyword>
<dbReference type="AlphaFoldDB" id="A0A0F2M1F1"/>
<dbReference type="KEGG" id="ssck:SPSK_03339"/>
<protein>
    <recommendedName>
        <fullName evidence="4">Alternative oxidase</fullName>
    </recommendedName>
</protein>
<dbReference type="VEuPathDB" id="FungiDB:SPSK_03339"/>
<name>A0A0F2M1F1_SPOSC</name>
<dbReference type="CDD" id="cd11296">
    <property type="entry name" value="O-FucT_like"/>
    <property type="match status" value="1"/>
</dbReference>